<feature type="region of interest" description="Disordered" evidence="2">
    <location>
        <begin position="458"/>
        <end position="481"/>
    </location>
</feature>
<name>A0A1Y1IHL5_KLENI</name>
<dbReference type="InterPro" id="IPR015943">
    <property type="entry name" value="WD40/YVTN_repeat-like_dom_sf"/>
</dbReference>
<dbReference type="OMA" id="ARIWEMP"/>
<evidence type="ECO:0000313" key="3">
    <source>
        <dbReference type="EMBL" id="GAQ90365.1"/>
    </source>
</evidence>
<dbReference type="PROSITE" id="PS50082">
    <property type="entry name" value="WD_REPEATS_2"/>
    <property type="match status" value="2"/>
</dbReference>
<dbReference type="PANTHER" id="PTHR44489:SF11">
    <property type="entry name" value="WD REPEAT DOMAIN 86"/>
    <property type="match status" value="1"/>
</dbReference>
<reference evidence="3 4" key="1">
    <citation type="journal article" date="2014" name="Nat. Commun.">
        <title>Klebsormidium flaccidum genome reveals primary factors for plant terrestrial adaptation.</title>
        <authorList>
            <person name="Hori K."/>
            <person name="Maruyama F."/>
            <person name="Fujisawa T."/>
            <person name="Togashi T."/>
            <person name="Yamamoto N."/>
            <person name="Seo M."/>
            <person name="Sato S."/>
            <person name="Yamada T."/>
            <person name="Mori H."/>
            <person name="Tajima N."/>
            <person name="Moriyama T."/>
            <person name="Ikeuchi M."/>
            <person name="Watanabe M."/>
            <person name="Wada H."/>
            <person name="Kobayashi K."/>
            <person name="Saito M."/>
            <person name="Masuda T."/>
            <person name="Sasaki-Sekimoto Y."/>
            <person name="Mashiguchi K."/>
            <person name="Awai K."/>
            <person name="Shimojima M."/>
            <person name="Masuda S."/>
            <person name="Iwai M."/>
            <person name="Nobusawa T."/>
            <person name="Narise T."/>
            <person name="Kondo S."/>
            <person name="Saito H."/>
            <person name="Sato R."/>
            <person name="Murakawa M."/>
            <person name="Ihara Y."/>
            <person name="Oshima-Yamada Y."/>
            <person name="Ohtaka K."/>
            <person name="Satoh M."/>
            <person name="Sonobe K."/>
            <person name="Ishii M."/>
            <person name="Ohtani R."/>
            <person name="Kanamori-Sato M."/>
            <person name="Honoki R."/>
            <person name="Miyazaki D."/>
            <person name="Mochizuki H."/>
            <person name="Umetsu J."/>
            <person name="Higashi K."/>
            <person name="Shibata D."/>
            <person name="Kamiya Y."/>
            <person name="Sato N."/>
            <person name="Nakamura Y."/>
            <person name="Tabata S."/>
            <person name="Ida S."/>
            <person name="Kurokawa K."/>
            <person name="Ohta H."/>
        </authorList>
    </citation>
    <scope>NUCLEOTIDE SEQUENCE [LARGE SCALE GENOMIC DNA]</scope>
    <source>
        <strain evidence="3 4">NIES-2285</strain>
    </source>
</reference>
<feature type="repeat" description="WD" evidence="1">
    <location>
        <begin position="340"/>
        <end position="372"/>
    </location>
</feature>
<dbReference type="SUPFAM" id="SSF50978">
    <property type="entry name" value="WD40 repeat-like"/>
    <property type="match status" value="1"/>
</dbReference>
<dbReference type="Gene3D" id="2.130.10.10">
    <property type="entry name" value="YVTN repeat-like/Quinoprotein amine dehydrogenase"/>
    <property type="match status" value="2"/>
</dbReference>
<dbReference type="EMBL" id="DF237581">
    <property type="protein sequence ID" value="GAQ90365.1"/>
    <property type="molecule type" value="Genomic_DNA"/>
</dbReference>
<keyword evidence="4" id="KW-1185">Reference proteome</keyword>
<sequence>MGSATDSIREELIESLRPECAVCLLPYDDGGRIPRLLSCGHSISQDCADLLIDSNYSPAGGDAYVGFGRGDSAPQDTPQGSGLPSIPPEGLGKIVGARFGVVKCPECNQRTKVPAKGARGLAKNIELLRIISKLEGNDGSAKARKADLERKVNWAREIMSQNGADTGALQNSVNELGEGTPGTDSNQGARSEPSGSGQEEAVPEREESEEIQTDADSTSLSPSGGSGSELFQSAREGPELAVPSTAPSVDTLRSAFEAGREQQALGSDEPETAEARVGQDEIAELQTSPARRAPPPLEIPQVPQSGASVAAVDQNGEDPEAASAPEGAQSRPLTGLHGMICGHQDSVSALAVVADQWLCSASFDRTVRVWSLADGAPHGVLQGHQHRIMALATVSLLPEESAGVDEDGIICGNGRIIDNYVGGPDVVAGIPRGADLLVSADYGGQIKVWSVIRDTSVVRGPGESPEGEDKPGVSPGEPCPGPGKLLASWDAHVDWKYFGVLALAVAEGKVLYSGAGDRTIRAWSLGAGGVPLGGLLGVLEGHTGPVSALAVDGELLYSGSWDGSVRGWWREDHTPVAVVQAGPGPGVRCLSMVGPRLVAGRDDGTLQAWVEGQPESEQRRAHGGVVATMCTWGPFLYTGSWDGVIHVWRADAPFGNEAPLASIHVEGGPLAVVHSLVAARGRLFSAHLDTAIKVWTEARS</sequence>
<dbReference type="Pfam" id="PF00400">
    <property type="entry name" value="WD40"/>
    <property type="match status" value="3"/>
</dbReference>
<dbReference type="Proteomes" id="UP000054558">
    <property type="component" value="Unassembled WGS sequence"/>
</dbReference>
<feature type="compositionally biased region" description="Polar residues" evidence="2">
    <location>
        <begin position="163"/>
        <end position="174"/>
    </location>
</feature>
<dbReference type="SMART" id="SM00320">
    <property type="entry name" value="WD40"/>
    <property type="match status" value="7"/>
</dbReference>
<dbReference type="AlphaFoldDB" id="A0A1Y1IHL5"/>
<dbReference type="InterPro" id="IPR044715">
    <property type="entry name" value="WDR86-like"/>
</dbReference>
<dbReference type="Gene3D" id="3.30.40.10">
    <property type="entry name" value="Zinc/RING finger domain, C3HC4 (zinc finger)"/>
    <property type="match status" value="1"/>
</dbReference>
<dbReference type="OrthoDB" id="674604at2759"/>
<dbReference type="STRING" id="105231.A0A1Y1IHL5"/>
<feature type="compositionally biased region" description="Polar residues" evidence="2">
    <location>
        <begin position="182"/>
        <end position="197"/>
    </location>
</feature>
<evidence type="ECO:0000256" key="2">
    <source>
        <dbReference type="SAM" id="MobiDB-lite"/>
    </source>
</evidence>
<dbReference type="SUPFAM" id="SSF57850">
    <property type="entry name" value="RING/U-box"/>
    <property type="match status" value="1"/>
</dbReference>
<evidence type="ECO:0000256" key="1">
    <source>
        <dbReference type="PROSITE-ProRule" id="PRU00221"/>
    </source>
</evidence>
<dbReference type="InterPro" id="IPR013083">
    <property type="entry name" value="Znf_RING/FYVE/PHD"/>
</dbReference>
<proteinExistence type="predicted"/>
<evidence type="ECO:0000313" key="4">
    <source>
        <dbReference type="Proteomes" id="UP000054558"/>
    </source>
</evidence>
<dbReference type="InterPro" id="IPR001680">
    <property type="entry name" value="WD40_rpt"/>
</dbReference>
<organism evidence="3 4">
    <name type="scientific">Klebsormidium nitens</name>
    <name type="common">Green alga</name>
    <name type="synonym">Ulothrix nitens</name>
    <dbReference type="NCBI Taxonomy" id="105231"/>
    <lineage>
        <taxon>Eukaryota</taxon>
        <taxon>Viridiplantae</taxon>
        <taxon>Streptophyta</taxon>
        <taxon>Klebsormidiophyceae</taxon>
        <taxon>Klebsormidiales</taxon>
        <taxon>Klebsormidiaceae</taxon>
        <taxon>Klebsormidium</taxon>
    </lineage>
</organism>
<dbReference type="PROSITE" id="PS50294">
    <property type="entry name" value="WD_REPEATS_REGION"/>
    <property type="match status" value="1"/>
</dbReference>
<feature type="region of interest" description="Disordered" evidence="2">
    <location>
        <begin position="163"/>
        <end position="246"/>
    </location>
</feature>
<gene>
    <name evidence="3" type="ORF">KFL_006320040</name>
</gene>
<dbReference type="InterPro" id="IPR036322">
    <property type="entry name" value="WD40_repeat_dom_sf"/>
</dbReference>
<protein>
    <submittedName>
        <fullName evidence="3">WD40 repeat proteins</fullName>
    </submittedName>
</protein>
<dbReference type="PANTHER" id="PTHR44489">
    <property type="match status" value="1"/>
</dbReference>
<feature type="region of interest" description="Disordered" evidence="2">
    <location>
        <begin position="287"/>
        <end position="331"/>
    </location>
</feature>
<feature type="repeat" description="WD" evidence="1">
    <location>
        <begin position="539"/>
        <end position="568"/>
    </location>
</feature>
<accession>A0A1Y1IHL5</accession>
<keyword evidence="1" id="KW-0853">WD repeat</keyword>